<dbReference type="OrthoDB" id="5307922at2759"/>
<evidence type="ECO:0000313" key="2">
    <source>
        <dbReference type="Proteomes" id="UP000187203"/>
    </source>
</evidence>
<proteinExistence type="predicted"/>
<accession>A0A1R3ILK8</accession>
<name>A0A1R3ILK8_9ROSI</name>
<keyword evidence="2" id="KW-1185">Reference proteome</keyword>
<organism evidence="1 2">
    <name type="scientific">Corchorus olitorius</name>
    <dbReference type="NCBI Taxonomy" id="93759"/>
    <lineage>
        <taxon>Eukaryota</taxon>
        <taxon>Viridiplantae</taxon>
        <taxon>Streptophyta</taxon>
        <taxon>Embryophyta</taxon>
        <taxon>Tracheophyta</taxon>
        <taxon>Spermatophyta</taxon>
        <taxon>Magnoliopsida</taxon>
        <taxon>eudicotyledons</taxon>
        <taxon>Gunneridae</taxon>
        <taxon>Pentapetalae</taxon>
        <taxon>rosids</taxon>
        <taxon>malvids</taxon>
        <taxon>Malvales</taxon>
        <taxon>Malvaceae</taxon>
        <taxon>Grewioideae</taxon>
        <taxon>Apeibeae</taxon>
        <taxon>Corchorus</taxon>
    </lineage>
</organism>
<dbReference type="EMBL" id="AWUE01017978">
    <property type="protein sequence ID" value="OMO83468.1"/>
    <property type="molecule type" value="Genomic_DNA"/>
</dbReference>
<reference evidence="2" key="1">
    <citation type="submission" date="2013-09" db="EMBL/GenBank/DDBJ databases">
        <title>Corchorus olitorius genome sequencing.</title>
        <authorList>
            <person name="Alam M."/>
            <person name="Haque M.S."/>
            <person name="Islam M.S."/>
            <person name="Emdad E.M."/>
            <person name="Islam M.M."/>
            <person name="Ahmed B."/>
            <person name="Halim A."/>
            <person name="Hossen Q.M.M."/>
            <person name="Hossain M.Z."/>
            <person name="Ahmed R."/>
            <person name="Khan M.M."/>
            <person name="Islam R."/>
            <person name="Rashid M.M."/>
            <person name="Khan S.A."/>
            <person name="Rahman M.S."/>
            <person name="Alam M."/>
            <person name="Yahiya A.S."/>
            <person name="Khan M.S."/>
            <person name="Azam M.S."/>
            <person name="Haque T."/>
            <person name="Lashkar M.Z.H."/>
            <person name="Akhand A.I."/>
            <person name="Morshed G."/>
            <person name="Roy S."/>
            <person name="Uddin K.S."/>
            <person name="Rabeya T."/>
            <person name="Hossain A.S."/>
            <person name="Chowdhury A."/>
            <person name="Snigdha A.R."/>
            <person name="Mortoza M.S."/>
            <person name="Matin S.A."/>
            <person name="Hoque S.M.E."/>
            <person name="Islam M.K."/>
            <person name="Roy D.K."/>
            <person name="Haider R."/>
            <person name="Moosa M.M."/>
            <person name="Elias S.M."/>
            <person name="Hasan A.M."/>
            <person name="Jahan S."/>
            <person name="Shafiuddin M."/>
            <person name="Mahmood N."/>
            <person name="Shommy N.S."/>
        </authorList>
    </citation>
    <scope>NUCLEOTIDE SEQUENCE [LARGE SCALE GENOMIC DNA]</scope>
    <source>
        <strain evidence="2">cv. O-4</strain>
    </source>
</reference>
<sequence length="78" mass="8781">MVRKVAIIIERMIGRRVSVEKNSGVLAVDLEGKAVAQYQDVHLSLITGGIKINNYLYCGSLFYPYIIRLNLDQFPAQP</sequence>
<protein>
    <submittedName>
        <fullName evidence="1">Adipocyte plasma membrane-associated protein-like protein</fullName>
    </submittedName>
</protein>
<dbReference type="Proteomes" id="UP000187203">
    <property type="component" value="Unassembled WGS sequence"/>
</dbReference>
<dbReference type="AlphaFoldDB" id="A0A1R3ILK8"/>
<gene>
    <name evidence="1" type="ORF">COLO4_22530</name>
</gene>
<comment type="caution">
    <text evidence="1">The sequence shown here is derived from an EMBL/GenBank/DDBJ whole genome shotgun (WGS) entry which is preliminary data.</text>
</comment>
<dbReference type="STRING" id="93759.A0A1R3ILK8"/>
<evidence type="ECO:0000313" key="1">
    <source>
        <dbReference type="EMBL" id="OMO83468.1"/>
    </source>
</evidence>